<evidence type="ECO:0000256" key="3">
    <source>
        <dbReference type="ARBA" id="ARBA00023163"/>
    </source>
</evidence>
<dbReference type="SUPFAM" id="SSF48008">
    <property type="entry name" value="GntR ligand-binding domain-like"/>
    <property type="match status" value="1"/>
</dbReference>
<feature type="domain" description="HTH gntR-type" evidence="5">
    <location>
        <begin position="15"/>
        <end position="83"/>
    </location>
</feature>
<dbReference type="InterPro" id="IPR036388">
    <property type="entry name" value="WH-like_DNA-bd_sf"/>
</dbReference>
<gene>
    <name evidence="6" type="ORF">AO064_05080</name>
</gene>
<evidence type="ECO:0000256" key="2">
    <source>
        <dbReference type="ARBA" id="ARBA00023125"/>
    </source>
</evidence>
<comment type="caution">
    <text evidence="6">The sequence shown here is derived from an EMBL/GenBank/DDBJ whole genome shotgun (WGS) entry which is preliminary data.</text>
</comment>
<dbReference type="SMART" id="SM00345">
    <property type="entry name" value="HTH_GNTR"/>
    <property type="match status" value="1"/>
</dbReference>
<dbReference type="GO" id="GO:0003700">
    <property type="term" value="F:DNA-binding transcription factor activity"/>
    <property type="evidence" value="ECO:0007669"/>
    <property type="project" value="InterPro"/>
</dbReference>
<dbReference type="EMBL" id="LKEG01000025">
    <property type="protein sequence ID" value="OAJ50393.1"/>
    <property type="molecule type" value="Genomic_DNA"/>
</dbReference>
<dbReference type="InterPro" id="IPR011711">
    <property type="entry name" value="GntR_C"/>
</dbReference>
<evidence type="ECO:0000256" key="1">
    <source>
        <dbReference type="ARBA" id="ARBA00023015"/>
    </source>
</evidence>
<evidence type="ECO:0000259" key="5">
    <source>
        <dbReference type="PROSITE" id="PS50949"/>
    </source>
</evidence>
<accession>A0A9X5QMY2</accession>
<keyword evidence="1" id="KW-0805">Transcription regulation</keyword>
<dbReference type="GeneID" id="93463778"/>
<organism evidence="6 7">
    <name type="scientific">Pseudomonas marginalis</name>
    <name type="common">Pseudomonas panacis</name>
    <dbReference type="NCBI Taxonomy" id="298"/>
    <lineage>
        <taxon>Bacteria</taxon>
        <taxon>Pseudomonadati</taxon>
        <taxon>Pseudomonadota</taxon>
        <taxon>Gammaproteobacteria</taxon>
        <taxon>Pseudomonadales</taxon>
        <taxon>Pseudomonadaceae</taxon>
        <taxon>Pseudomonas</taxon>
    </lineage>
</organism>
<dbReference type="Gene3D" id="1.20.120.530">
    <property type="entry name" value="GntR ligand-binding domain-like"/>
    <property type="match status" value="1"/>
</dbReference>
<dbReference type="CDD" id="cd07377">
    <property type="entry name" value="WHTH_GntR"/>
    <property type="match status" value="1"/>
</dbReference>
<dbReference type="InterPro" id="IPR000524">
    <property type="entry name" value="Tscrpt_reg_HTH_GntR"/>
</dbReference>
<dbReference type="SUPFAM" id="SSF46785">
    <property type="entry name" value="Winged helix' DNA-binding domain"/>
    <property type="match status" value="1"/>
</dbReference>
<dbReference type="RefSeq" id="WP_012723502.1">
    <property type="nucleotide sequence ID" value="NZ_CP125381.1"/>
</dbReference>
<reference evidence="6 7" key="1">
    <citation type="submission" date="2015-09" db="EMBL/GenBank/DDBJ databases">
        <title>Genome sequence of Pseudomonas marginalis ICMP 3553.</title>
        <authorList>
            <person name="Visnovsky S."/>
            <person name="Lu A."/>
            <person name="Panda P."/>
            <person name="Pitman A."/>
        </authorList>
    </citation>
    <scope>NUCLEOTIDE SEQUENCE [LARGE SCALE GENOMIC DNA]</scope>
    <source>
        <strain evidence="6 7">ICMP 3553</strain>
    </source>
</reference>
<dbReference type="GO" id="GO:0003677">
    <property type="term" value="F:DNA binding"/>
    <property type="evidence" value="ECO:0007669"/>
    <property type="project" value="UniProtKB-KW"/>
</dbReference>
<feature type="compositionally biased region" description="Low complexity" evidence="4">
    <location>
        <begin position="241"/>
        <end position="251"/>
    </location>
</feature>
<dbReference type="PANTHER" id="PTHR43537">
    <property type="entry name" value="TRANSCRIPTIONAL REGULATOR, GNTR FAMILY"/>
    <property type="match status" value="1"/>
</dbReference>
<evidence type="ECO:0000256" key="4">
    <source>
        <dbReference type="SAM" id="MobiDB-lite"/>
    </source>
</evidence>
<dbReference type="PRINTS" id="PR00035">
    <property type="entry name" value="HTHGNTR"/>
</dbReference>
<dbReference type="Pfam" id="PF00392">
    <property type="entry name" value="GntR"/>
    <property type="match status" value="1"/>
</dbReference>
<dbReference type="InterPro" id="IPR036390">
    <property type="entry name" value="WH_DNA-bd_sf"/>
</dbReference>
<dbReference type="SMART" id="SM00895">
    <property type="entry name" value="FCD"/>
    <property type="match status" value="1"/>
</dbReference>
<dbReference type="PROSITE" id="PS50949">
    <property type="entry name" value="HTH_GNTR"/>
    <property type="match status" value="1"/>
</dbReference>
<dbReference type="InterPro" id="IPR008920">
    <property type="entry name" value="TF_FadR/GntR_C"/>
</dbReference>
<feature type="region of interest" description="Disordered" evidence="4">
    <location>
        <begin position="241"/>
        <end position="261"/>
    </location>
</feature>
<protein>
    <submittedName>
        <fullName evidence="6">GntR family transcriptional regulator</fullName>
    </submittedName>
</protein>
<proteinExistence type="predicted"/>
<dbReference type="AlphaFoldDB" id="A0A9X5QMY2"/>
<evidence type="ECO:0000313" key="6">
    <source>
        <dbReference type="EMBL" id="OAJ50393.1"/>
    </source>
</evidence>
<keyword evidence="3" id="KW-0804">Transcription</keyword>
<sequence length="261" mass="28717">MDYPNVQPSARRKHRSMAEDLVAELSRRIHAGELACATKLPTESQVMQEHGVSRTVVREAISRLQAAGLVETRHGVGTFVCDIPSASGFRIDPASIVTLEDVLAVLELRISLEVEAAGLASHRRTPEQLQLMRDSLDILQSSAISAEYAVAADFQFHQQIALATGNRYFTDIMLHLEVSIIPRARMHSTRQANNDKEPYVERLSREHEAIYQAIARGDSDAARAAMRLHLSNSRERMRRSYAAASAAQSVSNGPAAVNAPP</sequence>
<dbReference type="Pfam" id="PF07729">
    <property type="entry name" value="FCD"/>
    <property type="match status" value="1"/>
</dbReference>
<dbReference type="Gene3D" id="1.10.10.10">
    <property type="entry name" value="Winged helix-like DNA-binding domain superfamily/Winged helix DNA-binding domain"/>
    <property type="match status" value="1"/>
</dbReference>
<dbReference type="Proteomes" id="UP000077563">
    <property type="component" value="Unassembled WGS sequence"/>
</dbReference>
<evidence type="ECO:0000313" key="7">
    <source>
        <dbReference type="Proteomes" id="UP000077563"/>
    </source>
</evidence>
<dbReference type="PANTHER" id="PTHR43537:SF44">
    <property type="entry name" value="GNTR FAMILY REGULATORY PROTEIN"/>
    <property type="match status" value="1"/>
</dbReference>
<keyword evidence="2" id="KW-0238">DNA-binding</keyword>
<name>A0A9X5QMY2_PSEMA</name>